<dbReference type="AlphaFoldDB" id="A0A4V4HET0"/>
<accession>A0A4V4HET0</accession>
<sequence length="522" mass="61187">MLGALNLYLDGYTRYTWKQASFLAARFQGKSVSYAQKIRTWIHRFLSHGELPMHRYGRFHASLLSDEDFRSDLKTFLMEKSKKGYIFAKDIVEYVNSEEVQKKLRTEDGKAVTITIRTAQRWFKKLDWRYGKKSRGMYIDGHEREDVVRYRNDFVQRWKEYEKRMVTFDKDGNPTMPNGFEVPQGPRFRLVLVTHDESTFYAHDRRKSVWWHPSMDAVPERKGEGVSVMVSAFLTPDWGLLKDDEECVFEFEARLFFEAGKGRDGYFDANDLLQETEKAIDIFENKTHGMMTGLFVFDNAPSHMKRAPDALSARKMPKGPKLGWTQHPNGPKMRDGFFNGAAQPFYYPDNHPTMPGWFKGMEQIIRERGLYPAGGLRATCPTKCDDKADRCCCRRVLFLQPDFIAQKPQLQEYIESRGHICDFYPKFHCECNFIEQYWGAAKYRYRMTAKTDNIEDMKQNIKNCLDGVPWLHILRYANRSARYIHAYREGLDGAQAAWANRRYHGHRTLPPEMLKKAFEALP</sequence>
<gene>
    <name evidence="1" type="ORF">K435DRAFT_672399</name>
</gene>
<protein>
    <submittedName>
        <fullName evidence="1">Uncharacterized protein</fullName>
    </submittedName>
</protein>
<evidence type="ECO:0000313" key="1">
    <source>
        <dbReference type="EMBL" id="THU92285.1"/>
    </source>
</evidence>
<dbReference type="GO" id="GO:0003676">
    <property type="term" value="F:nucleic acid binding"/>
    <property type="evidence" value="ECO:0007669"/>
    <property type="project" value="InterPro"/>
</dbReference>
<dbReference type="EMBL" id="ML179283">
    <property type="protein sequence ID" value="THU92285.1"/>
    <property type="molecule type" value="Genomic_DNA"/>
</dbReference>
<dbReference type="InterPro" id="IPR036397">
    <property type="entry name" value="RNaseH_sf"/>
</dbReference>
<reference evidence="1 2" key="1">
    <citation type="journal article" date="2019" name="Nat. Ecol. Evol.">
        <title>Megaphylogeny resolves global patterns of mushroom evolution.</title>
        <authorList>
            <person name="Varga T."/>
            <person name="Krizsan K."/>
            <person name="Foldi C."/>
            <person name="Dima B."/>
            <person name="Sanchez-Garcia M."/>
            <person name="Sanchez-Ramirez S."/>
            <person name="Szollosi G.J."/>
            <person name="Szarkandi J.G."/>
            <person name="Papp V."/>
            <person name="Albert L."/>
            <person name="Andreopoulos W."/>
            <person name="Angelini C."/>
            <person name="Antonin V."/>
            <person name="Barry K.W."/>
            <person name="Bougher N.L."/>
            <person name="Buchanan P."/>
            <person name="Buyck B."/>
            <person name="Bense V."/>
            <person name="Catcheside P."/>
            <person name="Chovatia M."/>
            <person name="Cooper J."/>
            <person name="Damon W."/>
            <person name="Desjardin D."/>
            <person name="Finy P."/>
            <person name="Geml J."/>
            <person name="Haridas S."/>
            <person name="Hughes K."/>
            <person name="Justo A."/>
            <person name="Karasinski D."/>
            <person name="Kautmanova I."/>
            <person name="Kiss B."/>
            <person name="Kocsube S."/>
            <person name="Kotiranta H."/>
            <person name="LaButti K.M."/>
            <person name="Lechner B.E."/>
            <person name="Liimatainen K."/>
            <person name="Lipzen A."/>
            <person name="Lukacs Z."/>
            <person name="Mihaltcheva S."/>
            <person name="Morgado L.N."/>
            <person name="Niskanen T."/>
            <person name="Noordeloos M.E."/>
            <person name="Ohm R.A."/>
            <person name="Ortiz-Santana B."/>
            <person name="Ovrebo C."/>
            <person name="Racz N."/>
            <person name="Riley R."/>
            <person name="Savchenko A."/>
            <person name="Shiryaev A."/>
            <person name="Soop K."/>
            <person name="Spirin V."/>
            <person name="Szebenyi C."/>
            <person name="Tomsovsky M."/>
            <person name="Tulloss R.E."/>
            <person name="Uehling J."/>
            <person name="Grigoriev I.V."/>
            <person name="Vagvolgyi C."/>
            <person name="Papp T."/>
            <person name="Martin F.M."/>
            <person name="Miettinen O."/>
            <person name="Hibbett D.S."/>
            <person name="Nagy L.G."/>
        </authorList>
    </citation>
    <scope>NUCLEOTIDE SEQUENCE [LARGE SCALE GENOMIC DNA]</scope>
    <source>
        <strain evidence="1 2">CBS 962.96</strain>
    </source>
</reference>
<dbReference type="PANTHER" id="PTHR35871:SF1">
    <property type="entry name" value="CXC1-LIKE CYSTEINE CLUSTER ASSOCIATED WITH KDZ TRANSPOSASES DOMAIN-CONTAINING PROTEIN"/>
    <property type="match status" value="1"/>
</dbReference>
<keyword evidence="2" id="KW-1185">Reference proteome</keyword>
<proteinExistence type="predicted"/>
<dbReference type="OrthoDB" id="6511194at2759"/>
<dbReference type="Proteomes" id="UP000297245">
    <property type="component" value="Unassembled WGS sequence"/>
</dbReference>
<organism evidence="1 2">
    <name type="scientific">Dendrothele bispora (strain CBS 962.96)</name>
    <dbReference type="NCBI Taxonomy" id="1314807"/>
    <lineage>
        <taxon>Eukaryota</taxon>
        <taxon>Fungi</taxon>
        <taxon>Dikarya</taxon>
        <taxon>Basidiomycota</taxon>
        <taxon>Agaricomycotina</taxon>
        <taxon>Agaricomycetes</taxon>
        <taxon>Agaricomycetidae</taxon>
        <taxon>Agaricales</taxon>
        <taxon>Agaricales incertae sedis</taxon>
        <taxon>Dendrothele</taxon>
    </lineage>
</organism>
<dbReference type="Gene3D" id="3.30.420.10">
    <property type="entry name" value="Ribonuclease H-like superfamily/Ribonuclease H"/>
    <property type="match status" value="1"/>
</dbReference>
<dbReference type="PANTHER" id="PTHR35871">
    <property type="entry name" value="EXPRESSED PROTEIN"/>
    <property type="match status" value="1"/>
</dbReference>
<name>A0A4V4HET0_DENBC</name>
<evidence type="ECO:0000313" key="2">
    <source>
        <dbReference type="Proteomes" id="UP000297245"/>
    </source>
</evidence>